<evidence type="ECO:0000313" key="5">
    <source>
        <dbReference type="EMBL" id="KAG2329788.1"/>
    </source>
</evidence>
<dbReference type="SUPFAM" id="SSF54403">
    <property type="entry name" value="Cystatin/monellin"/>
    <property type="match status" value="1"/>
</dbReference>
<feature type="chain" id="PRO_5036470200" description="Cystatin domain-containing protein" evidence="3">
    <location>
        <begin position="22"/>
        <end position="115"/>
    </location>
</feature>
<feature type="domain" description="Cystatin" evidence="4">
    <location>
        <begin position="32"/>
        <end position="112"/>
    </location>
</feature>
<dbReference type="OrthoDB" id="2016588at2759"/>
<dbReference type="AlphaFoldDB" id="A0A8X7WKK8"/>
<protein>
    <recommendedName>
        <fullName evidence="4">Cystatin domain-containing protein</fullName>
    </recommendedName>
</protein>
<dbReference type="PANTHER" id="PTHR47364">
    <property type="entry name" value="CYSTEINE PROTEINASE INHIBITOR 5"/>
    <property type="match status" value="1"/>
</dbReference>
<accession>A0A8X7WKK8</accession>
<dbReference type="GO" id="GO:0004869">
    <property type="term" value="F:cysteine-type endopeptidase inhibitor activity"/>
    <property type="evidence" value="ECO:0007669"/>
    <property type="project" value="UniProtKB-KW"/>
</dbReference>
<dbReference type="EMBL" id="JAAMPC010000001">
    <property type="protein sequence ID" value="KAG2329788.1"/>
    <property type="molecule type" value="Genomic_DNA"/>
</dbReference>
<evidence type="ECO:0000256" key="3">
    <source>
        <dbReference type="SAM" id="SignalP"/>
    </source>
</evidence>
<comment type="caution">
    <text evidence="5">The sequence shown here is derived from an EMBL/GenBank/DDBJ whole genome shotgun (WGS) entry which is preliminary data.</text>
</comment>
<dbReference type="Pfam" id="PF16845">
    <property type="entry name" value="SQAPI"/>
    <property type="match status" value="1"/>
</dbReference>
<keyword evidence="3" id="KW-0732">Signal</keyword>
<evidence type="ECO:0000256" key="2">
    <source>
        <dbReference type="ARBA" id="ARBA00022704"/>
    </source>
</evidence>
<dbReference type="PANTHER" id="PTHR47364:SF26">
    <property type="entry name" value="CYSTATIN DOMAIN-CONTAINING PROTEIN"/>
    <property type="match status" value="1"/>
</dbReference>
<gene>
    <name evidence="5" type="ORF">Bca52824_000968</name>
</gene>
<sequence>MNNSIFFLFISLVLFPLHVFALTPLEDRWNPIVDVKDPHIVKIGEFAVSEYARLNELRLKFVTVVSGDIQSVNNLKYYKLVVMAKNGGNSATKKYETIIWELKSIWELMDFKPLF</sequence>
<keyword evidence="1" id="KW-0646">Protease inhibitor</keyword>
<dbReference type="InterPro" id="IPR000010">
    <property type="entry name" value="Cystatin_dom"/>
</dbReference>
<name>A0A8X7WKK8_BRACI</name>
<proteinExistence type="predicted"/>
<reference evidence="5 6" key="1">
    <citation type="submission" date="2020-02" db="EMBL/GenBank/DDBJ databases">
        <authorList>
            <person name="Ma Q."/>
            <person name="Huang Y."/>
            <person name="Song X."/>
            <person name="Pei D."/>
        </authorList>
    </citation>
    <scope>NUCLEOTIDE SEQUENCE [LARGE SCALE GENOMIC DNA]</scope>
    <source>
        <strain evidence="5">Sxm20200214</strain>
        <tissue evidence="5">Leaf</tissue>
    </source>
</reference>
<dbReference type="Proteomes" id="UP000886595">
    <property type="component" value="Unassembled WGS sequence"/>
</dbReference>
<dbReference type="Gene3D" id="3.10.450.10">
    <property type="match status" value="1"/>
</dbReference>
<dbReference type="InterPro" id="IPR046350">
    <property type="entry name" value="Cystatin_sf"/>
</dbReference>
<evidence type="ECO:0000256" key="1">
    <source>
        <dbReference type="ARBA" id="ARBA00022690"/>
    </source>
</evidence>
<keyword evidence="2" id="KW-0789">Thiol protease inhibitor</keyword>
<evidence type="ECO:0000259" key="4">
    <source>
        <dbReference type="Pfam" id="PF16845"/>
    </source>
</evidence>
<keyword evidence="6" id="KW-1185">Reference proteome</keyword>
<evidence type="ECO:0000313" key="6">
    <source>
        <dbReference type="Proteomes" id="UP000886595"/>
    </source>
</evidence>
<dbReference type="CDD" id="cd00042">
    <property type="entry name" value="CY"/>
    <property type="match status" value="1"/>
</dbReference>
<organism evidence="5 6">
    <name type="scientific">Brassica carinata</name>
    <name type="common">Ethiopian mustard</name>
    <name type="synonym">Abyssinian cabbage</name>
    <dbReference type="NCBI Taxonomy" id="52824"/>
    <lineage>
        <taxon>Eukaryota</taxon>
        <taxon>Viridiplantae</taxon>
        <taxon>Streptophyta</taxon>
        <taxon>Embryophyta</taxon>
        <taxon>Tracheophyta</taxon>
        <taxon>Spermatophyta</taxon>
        <taxon>Magnoliopsida</taxon>
        <taxon>eudicotyledons</taxon>
        <taxon>Gunneridae</taxon>
        <taxon>Pentapetalae</taxon>
        <taxon>rosids</taxon>
        <taxon>malvids</taxon>
        <taxon>Brassicales</taxon>
        <taxon>Brassicaceae</taxon>
        <taxon>Brassiceae</taxon>
        <taxon>Brassica</taxon>
    </lineage>
</organism>
<feature type="signal peptide" evidence="3">
    <location>
        <begin position="1"/>
        <end position="21"/>
    </location>
</feature>